<proteinExistence type="predicted"/>
<dbReference type="Proteomes" id="UP000029734">
    <property type="component" value="Unassembled WGS sequence"/>
</dbReference>
<evidence type="ECO:0000313" key="2">
    <source>
        <dbReference type="EMBL" id="KGE17772.1"/>
    </source>
</evidence>
<keyword evidence="3" id="KW-1185">Reference proteome</keyword>
<feature type="transmembrane region" description="Helical" evidence="1">
    <location>
        <begin position="86"/>
        <end position="105"/>
    </location>
</feature>
<dbReference type="AlphaFoldDB" id="A0A098M889"/>
<sequence length="146" mass="16465">MGTNGFKTYLTGQGTPAEREKWEDILLEDEEALSLYMESLDEWKDGIPELVDQVSFVNKVMEGLPVTGNSIEPQRQTRKRWYERTLFHYAVAASLTLLFMSSGVFDRLMTGNMDVVVPNDSGGSYSEQVIQATSGWLEQIMTDGNQ</sequence>
<dbReference type="EMBL" id="JQCR01000003">
    <property type="protein sequence ID" value="KGE17772.1"/>
    <property type="molecule type" value="Genomic_DNA"/>
</dbReference>
<protein>
    <submittedName>
        <fullName evidence="2">Uncharacterized protein</fullName>
    </submittedName>
</protein>
<keyword evidence="1" id="KW-0812">Transmembrane</keyword>
<reference evidence="2 3" key="2">
    <citation type="submission" date="2014-10" db="EMBL/GenBank/DDBJ databases">
        <title>Comparative genomics of the Paenibacillus odorifer group.</title>
        <authorList>
            <person name="Tsai Y.-C."/>
            <person name="Martin N."/>
            <person name="Korlach J."/>
            <person name="Wiedmann M."/>
        </authorList>
    </citation>
    <scope>NUCLEOTIDE SEQUENCE [LARGE SCALE GENOMIC DNA]</scope>
    <source>
        <strain evidence="2 3">DSM 18334</strain>
    </source>
</reference>
<reference evidence="2 3" key="1">
    <citation type="submission" date="2014-08" db="EMBL/GenBank/DDBJ databases">
        <authorList>
            <person name="den Bakker H.C."/>
        </authorList>
    </citation>
    <scope>NUCLEOTIDE SEQUENCE [LARGE SCALE GENOMIC DNA]</scope>
    <source>
        <strain evidence="2 3">DSM 18334</strain>
    </source>
</reference>
<organism evidence="2 3">
    <name type="scientific">Paenibacillus wynnii</name>
    <dbReference type="NCBI Taxonomy" id="268407"/>
    <lineage>
        <taxon>Bacteria</taxon>
        <taxon>Bacillati</taxon>
        <taxon>Bacillota</taxon>
        <taxon>Bacilli</taxon>
        <taxon>Bacillales</taxon>
        <taxon>Paenibacillaceae</taxon>
        <taxon>Paenibacillus</taxon>
    </lineage>
</organism>
<evidence type="ECO:0000256" key="1">
    <source>
        <dbReference type="SAM" id="Phobius"/>
    </source>
</evidence>
<gene>
    <name evidence="2" type="ORF">PWYN_24765</name>
</gene>
<dbReference type="eggNOG" id="ENOG5033CFD">
    <property type="taxonomic scope" value="Bacteria"/>
</dbReference>
<evidence type="ECO:0000313" key="3">
    <source>
        <dbReference type="Proteomes" id="UP000029734"/>
    </source>
</evidence>
<comment type="caution">
    <text evidence="2">The sequence shown here is derived from an EMBL/GenBank/DDBJ whole genome shotgun (WGS) entry which is preliminary data.</text>
</comment>
<keyword evidence="1" id="KW-0472">Membrane</keyword>
<name>A0A098M889_9BACL</name>
<keyword evidence="1" id="KW-1133">Transmembrane helix</keyword>
<accession>A0A098M889</accession>
<dbReference type="STRING" id="268407.PWYN_24765"/>